<keyword evidence="4" id="KW-0723">Serine/threonine-protein kinase</keyword>
<dbReference type="SUPFAM" id="SSF56112">
    <property type="entry name" value="Protein kinase-like (PK-like)"/>
    <property type="match status" value="1"/>
</dbReference>
<evidence type="ECO:0000313" key="6">
    <source>
        <dbReference type="EMBL" id="KAE8955903.1"/>
    </source>
</evidence>
<dbReference type="GO" id="GO:0005524">
    <property type="term" value="F:ATP binding"/>
    <property type="evidence" value="ECO:0007669"/>
    <property type="project" value="UniProtKB-UniRule"/>
</dbReference>
<dbReference type="InterPro" id="IPR017441">
    <property type="entry name" value="Protein_kinase_ATP_BS"/>
</dbReference>
<dbReference type="GO" id="GO:0004674">
    <property type="term" value="F:protein serine/threonine kinase activity"/>
    <property type="evidence" value="ECO:0007669"/>
    <property type="project" value="UniProtKB-KW"/>
</dbReference>
<keyword evidence="4" id="KW-0808">Transferase</keyword>
<keyword evidence="2 3" id="KW-0067">ATP-binding</keyword>
<evidence type="ECO:0000256" key="4">
    <source>
        <dbReference type="RuleBase" id="RU000304"/>
    </source>
</evidence>
<keyword evidence="4" id="KW-0418">Kinase</keyword>
<dbReference type="InterPro" id="IPR011009">
    <property type="entry name" value="Kinase-like_dom_sf"/>
</dbReference>
<dbReference type="SMART" id="SM00220">
    <property type="entry name" value="S_TKc"/>
    <property type="match status" value="1"/>
</dbReference>
<evidence type="ECO:0000313" key="7">
    <source>
        <dbReference type="Proteomes" id="UP000460718"/>
    </source>
</evidence>
<dbReference type="InterPro" id="IPR000719">
    <property type="entry name" value="Prot_kinase_dom"/>
</dbReference>
<dbReference type="Proteomes" id="UP000460718">
    <property type="component" value="Unassembled WGS sequence"/>
</dbReference>
<name>A0A6A3GFI0_9STRA</name>
<dbReference type="InterPro" id="IPR008271">
    <property type="entry name" value="Ser/Thr_kinase_AS"/>
</dbReference>
<dbReference type="Gene3D" id="1.10.510.10">
    <property type="entry name" value="Transferase(Phosphotransferase) domain 1"/>
    <property type="match status" value="1"/>
</dbReference>
<feature type="domain" description="Protein kinase" evidence="5">
    <location>
        <begin position="97"/>
        <end position="337"/>
    </location>
</feature>
<keyword evidence="1 3" id="KW-0547">Nucleotide-binding</keyword>
<accession>A0A6A3GFI0</accession>
<protein>
    <recommendedName>
        <fullName evidence="5">Protein kinase domain-containing protein</fullName>
    </recommendedName>
</protein>
<comment type="similarity">
    <text evidence="4">Belongs to the protein kinase superfamily.</text>
</comment>
<evidence type="ECO:0000256" key="1">
    <source>
        <dbReference type="ARBA" id="ARBA00022741"/>
    </source>
</evidence>
<evidence type="ECO:0000256" key="3">
    <source>
        <dbReference type="PROSITE-ProRule" id="PRU10141"/>
    </source>
</evidence>
<dbReference type="PROSITE" id="PS50011">
    <property type="entry name" value="PROTEIN_KINASE_DOM"/>
    <property type="match status" value="1"/>
</dbReference>
<reference evidence="6 7" key="1">
    <citation type="submission" date="2018-09" db="EMBL/GenBank/DDBJ databases">
        <title>Genomic investigation of the strawberry pathogen Phytophthora fragariae indicates pathogenicity is determined by transcriptional variation in three key races.</title>
        <authorList>
            <person name="Adams T.M."/>
            <person name="Armitage A.D."/>
            <person name="Sobczyk M.K."/>
            <person name="Bates H.J."/>
            <person name="Dunwell J.M."/>
            <person name="Nellist C.F."/>
            <person name="Harrison R.J."/>
        </authorList>
    </citation>
    <scope>NUCLEOTIDE SEQUENCE [LARGE SCALE GENOMIC DNA]</scope>
    <source>
        <strain evidence="6 7">SCRP245</strain>
    </source>
</reference>
<dbReference type="EMBL" id="QXFW01008115">
    <property type="protein sequence ID" value="KAE8955903.1"/>
    <property type="molecule type" value="Genomic_DNA"/>
</dbReference>
<dbReference type="PANTHER" id="PTHR44329">
    <property type="entry name" value="SERINE/THREONINE-PROTEIN KINASE TNNI3K-RELATED"/>
    <property type="match status" value="1"/>
</dbReference>
<dbReference type="PROSITE" id="PS00108">
    <property type="entry name" value="PROTEIN_KINASE_ST"/>
    <property type="match status" value="1"/>
</dbReference>
<dbReference type="InterPro" id="IPR051681">
    <property type="entry name" value="Ser/Thr_Kinases-Pseudokinases"/>
</dbReference>
<evidence type="ECO:0000259" key="5">
    <source>
        <dbReference type="PROSITE" id="PS50011"/>
    </source>
</evidence>
<dbReference type="PANTHER" id="PTHR44329:SF298">
    <property type="entry name" value="MIXED LINEAGE KINASE DOMAIN-LIKE PROTEIN"/>
    <property type="match status" value="1"/>
</dbReference>
<feature type="binding site" evidence="3">
    <location>
        <position position="125"/>
    </location>
    <ligand>
        <name>ATP</name>
        <dbReference type="ChEBI" id="CHEBI:30616"/>
    </ligand>
</feature>
<feature type="non-terminal residue" evidence="6">
    <location>
        <position position="337"/>
    </location>
</feature>
<organism evidence="6 7">
    <name type="scientific">Phytophthora fragariae</name>
    <dbReference type="NCBI Taxonomy" id="53985"/>
    <lineage>
        <taxon>Eukaryota</taxon>
        <taxon>Sar</taxon>
        <taxon>Stramenopiles</taxon>
        <taxon>Oomycota</taxon>
        <taxon>Peronosporomycetes</taxon>
        <taxon>Peronosporales</taxon>
        <taxon>Peronosporaceae</taxon>
        <taxon>Phytophthora</taxon>
    </lineage>
</organism>
<dbReference type="Pfam" id="PF00069">
    <property type="entry name" value="Pkinase"/>
    <property type="match status" value="1"/>
</dbReference>
<comment type="caution">
    <text evidence="6">The sequence shown here is derived from an EMBL/GenBank/DDBJ whole genome shotgun (WGS) entry which is preliminary data.</text>
</comment>
<dbReference type="AlphaFoldDB" id="A0A6A3GFI0"/>
<evidence type="ECO:0000256" key="2">
    <source>
        <dbReference type="ARBA" id="ARBA00022840"/>
    </source>
</evidence>
<proteinExistence type="inferred from homology"/>
<dbReference type="PROSITE" id="PS00107">
    <property type="entry name" value="PROTEIN_KINASE_ATP"/>
    <property type="match status" value="1"/>
</dbReference>
<gene>
    <name evidence="6" type="ORF">PF011_g31653</name>
</gene>
<sequence>MTKAVARHFIGGSPALTQEDKRDDYYKNKCLEDRQFQRLMQQQREMPVEMVSQPEPVHATANLRQAFANVDDDAADDSFMPKSSVTQLDFDNDLDIDQDAEPLGHGGFGTVFKGKWDAKVVAIKKLHAAKLTKKERKMFIRETLILGMLGAHPNIVQLYGYTLNPVSLVMEYVPKGSLSYLLHYCEDPHTEAKMTDGRVKLNILLGIAYGMAQLHECNVTHGDLKPQNVLITDDFHAKIADFGLATFRAKAASTTSSHMLGGSNGDGEEDVDFEGIAGGTAAYMAPELLSSSMIANEKTDVYSFGVLMNEVLHEEEPYQQNLRQFVGKGPFAAVLFA</sequence>